<feature type="non-terminal residue" evidence="2">
    <location>
        <position position="1"/>
    </location>
</feature>
<dbReference type="InterPro" id="IPR052895">
    <property type="entry name" value="HetReg/Transcr_Mod"/>
</dbReference>
<name>A0A6A5VFC4_9PLEO</name>
<feature type="domain" description="Heterokaryon incompatibility" evidence="1">
    <location>
        <begin position="44"/>
        <end position="126"/>
    </location>
</feature>
<dbReference type="PANTHER" id="PTHR24148">
    <property type="entry name" value="ANKYRIN REPEAT DOMAIN-CONTAINING PROTEIN 39 HOMOLOG-RELATED"/>
    <property type="match status" value="1"/>
</dbReference>
<dbReference type="InterPro" id="IPR010730">
    <property type="entry name" value="HET"/>
</dbReference>
<evidence type="ECO:0000313" key="2">
    <source>
        <dbReference type="EMBL" id="KAF1971947.1"/>
    </source>
</evidence>
<keyword evidence="3" id="KW-1185">Reference proteome</keyword>
<feature type="non-terminal residue" evidence="2">
    <location>
        <position position="126"/>
    </location>
</feature>
<proteinExistence type="predicted"/>
<dbReference type="Pfam" id="PF06985">
    <property type="entry name" value="HET"/>
    <property type="match status" value="1"/>
</dbReference>
<organism evidence="2 3">
    <name type="scientific">Bimuria novae-zelandiae CBS 107.79</name>
    <dbReference type="NCBI Taxonomy" id="1447943"/>
    <lineage>
        <taxon>Eukaryota</taxon>
        <taxon>Fungi</taxon>
        <taxon>Dikarya</taxon>
        <taxon>Ascomycota</taxon>
        <taxon>Pezizomycotina</taxon>
        <taxon>Dothideomycetes</taxon>
        <taxon>Pleosporomycetidae</taxon>
        <taxon>Pleosporales</taxon>
        <taxon>Massarineae</taxon>
        <taxon>Didymosphaeriaceae</taxon>
        <taxon>Bimuria</taxon>
    </lineage>
</organism>
<protein>
    <recommendedName>
        <fullName evidence="1">Heterokaryon incompatibility domain-containing protein</fullName>
    </recommendedName>
</protein>
<dbReference type="PANTHER" id="PTHR24148:SF64">
    <property type="entry name" value="HETEROKARYON INCOMPATIBILITY DOMAIN-CONTAINING PROTEIN"/>
    <property type="match status" value="1"/>
</dbReference>
<accession>A0A6A5VFC4</accession>
<evidence type="ECO:0000259" key="1">
    <source>
        <dbReference type="Pfam" id="PF06985"/>
    </source>
</evidence>
<evidence type="ECO:0000313" key="3">
    <source>
        <dbReference type="Proteomes" id="UP000800036"/>
    </source>
</evidence>
<gene>
    <name evidence="2" type="ORF">BU23DRAFT_395177</name>
</gene>
<reference evidence="2" key="1">
    <citation type="journal article" date="2020" name="Stud. Mycol.">
        <title>101 Dothideomycetes genomes: a test case for predicting lifestyles and emergence of pathogens.</title>
        <authorList>
            <person name="Haridas S."/>
            <person name="Albert R."/>
            <person name="Binder M."/>
            <person name="Bloem J."/>
            <person name="Labutti K."/>
            <person name="Salamov A."/>
            <person name="Andreopoulos B."/>
            <person name="Baker S."/>
            <person name="Barry K."/>
            <person name="Bills G."/>
            <person name="Bluhm B."/>
            <person name="Cannon C."/>
            <person name="Castanera R."/>
            <person name="Culley D."/>
            <person name="Daum C."/>
            <person name="Ezra D."/>
            <person name="Gonzalez J."/>
            <person name="Henrissat B."/>
            <person name="Kuo A."/>
            <person name="Liang C."/>
            <person name="Lipzen A."/>
            <person name="Lutzoni F."/>
            <person name="Magnuson J."/>
            <person name="Mondo S."/>
            <person name="Nolan M."/>
            <person name="Ohm R."/>
            <person name="Pangilinan J."/>
            <person name="Park H.-J."/>
            <person name="Ramirez L."/>
            <person name="Alfaro M."/>
            <person name="Sun H."/>
            <person name="Tritt A."/>
            <person name="Yoshinaga Y."/>
            <person name="Zwiers L.-H."/>
            <person name="Turgeon B."/>
            <person name="Goodwin S."/>
            <person name="Spatafora J."/>
            <person name="Crous P."/>
            <person name="Grigoriev I."/>
        </authorList>
    </citation>
    <scope>NUCLEOTIDE SEQUENCE</scope>
    <source>
        <strain evidence="2">CBS 107.79</strain>
    </source>
</reference>
<dbReference type="EMBL" id="ML976690">
    <property type="protein sequence ID" value="KAF1971947.1"/>
    <property type="molecule type" value="Genomic_DNA"/>
</dbReference>
<dbReference type="OrthoDB" id="2157530at2759"/>
<dbReference type="Proteomes" id="UP000800036">
    <property type="component" value="Unassembled WGS sequence"/>
</dbReference>
<sequence length="126" mass="14489">RPFEYRPILGPGYIRLLYLQPVSSDVTELRGFLRLHKLNEHSVYKAISYAWGEFQGFNQAIILDGKALKITDKLYAALMAYCHPDRTRVLWADAICINQADIAEKAQQVALMAEIYGRTKMVQVWL</sequence>
<dbReference type="AlphaFoldDB" id="A0A6A5VFC4"/>